<evidence type="ECO:0000256" key="6">
    <source>
        <dbReference type="PROSITE-ProRule" id="PRU10007"/>
    </source>
</evidence>
<evidence type="ECO:0000259" key="8">
    <source>
        <dbReference type="Pfam" id="PF00171"/>
    </source>
</evidence>
<evidence type="ECO:0000256" key="1">
    <source>
        <dbReference type="ARBA" id="ARBA00009986"/>
    </source>
</evidence>
<proteinExistence type="inferred from homology"/>
<dbReference type="AlphaFoldDB" id="A0A162MQ00"/>
<name>A0A162MQ00_9HYPO</name>
<gene>
    <name evidence="9" type="ORF">SPI_00484</name>
</gene>
<dbReference type="Gene3D" id="3.40.309.10">
    <property type="entry name" value="Aldehyde Dehydrogenase, Chain A, domain 2"/>
    <property type="match status" value="1"/>
</dbReference>
<dbReference type="EC" id="1.2.1.3" evidence="4"/>
<dbReference type="FunFam" id="3.40.309.10:FF:000009">
    <property type="entry name" value="Aldehyde dehydrogenase A"/>
    <property type="match status" value="1"/>
</dbReference>
<comment type="caution">
    <text evidence="9">The sequence shown here is derived from an EMBL/GenBank/DDBJ whole genome shotgun (WGS) entry which is preliminary data.</text>
</comment>
<accession>A0A162MQ00</accession>
<evidence type="ECO:0000313" key="10">
    <source>
        <dbReference type="Proteomes" id="UP000076874"/>
    </source>
</evidence>
<reference evidence="9 10" key="1">
    <citation type="journal article" date="2016" name="Genome Biol. Evol.">
        <title>Divergent and convergent evolution of fungal pathogenicity.</title>
        <authorList>
            <person name="Shang Y."/>
            <person name="Xiao G."/>
            <person name="Zheng P."/>
            <person name="Cen K."/>
            <person name="Zhan S."/>
            <person name="Wang C."/>
        </authorList>
    </citation>
    <scope>NUCLEOTIDE SEQUENCE [LARGE SCALE GENOMIC DNA]</scope>
    <source>
        <strain evidence="9 10">RCEF 264</strain>
    </source>
</reference>
<dbReference type="Gene3D" id="3.40.605.10">
    <property type="entry name" value="Aldehyde Dehydrogenase, Chain A, domain 1"/>
    <property type="match status" value="1"/>
</dbReference>
<dbReference type="EMBL" id="AZHD01000001">
    <property type="protein sequence ID" value="OAA68289.1"/>
    <property type="molecule type" value="Genomic_DNA"/>
</dbReference>
<sequence length="469" mass="50637">MSLEVLTTISPTTGEPIFTRNGITASELELLPQTATKVFATWRETSLADRKSIVHKALDALLSRSSELALELTVQMGRPIAYTTKEITTAVKRSEYLLSVCDDALRDTPGLEEAGFKRFIRKAPVGPVLIIFAWNYPYLILVNTLIPALLAGNTVILKPSPQTPTVVEQVAKAFDEAGLPAGVLQYFHSGAHTVIETIVRNPLVAHVCFTGSVAGGLAVQKAAADRIVSVGLELGGKDPAYVRPDVDLAWAAEQIVDGCVFNSGQSCCAIERVYVHAAVYEPFVQAVQQVLRGYRLGDPLDTNTQVGPVVSARAQLTIKAHIHDALSKGAQDATPTADNPTFARLPATGNFVAPTLLTGVTHEMRVMTEETFGPIIPVMRVQDDAEAVALMNDSEFGLTASVWTKDKAKAVELIDKVEAGTVFVNRCDYPSPDLAWTGWKNSGRGYTLSKFGFDQFVKLKSYHLADGPA</sequence>
<organism evidence="9 10">
    <name type="scientific">Niveomyces insectorum RCEF 264</name>
    <dbReference type="NCBI Taxonomy" id="1081102"/>
    <lineage>
        <taxon>Eukaryota</taxon>
        <taxon>Fungi</taxon>
        <taxon>Dikarya</taxon>
        <taxon>Ascomycota</taxon>
        <taxon>Pezizomycotina</taxon>
        <taxon>Sordariomycetes</taxon>
        <taxon>Hypocreomycetidae</taxon>
        <taxon>Hypocreales</taxon>
        <taxon>Cordycipitaceae</taxon>
        <taxon>Niveomyces</taxon>
    </lineage>
</organism>
<keyword evidence="3 7" id="KW-0560">Oxidoreductase</keyword>
<dbReference type="InterPro" id="IPR016163">
    <property type="entry name" value="Ald_DH_C"/>
</dbReference>
<dbReference type="FunFam" id="3.40.605.10:FF:000012">
    <property type="entry name" value="NAD-dependent succinate-semialdehyde dehydrogenase"/>
    <property type="match status" value="1"/>
</dbReference>
<evidence type="ECO:0000256" key="5">
    <source>
        <dbReference type="ARBA" id="ARBA00049194"/>
    </source>
</evidence>
<evidence type="ECO:0000256" key="2">
    <source>
        <dbReference type="ARBA" id="ARBA00022857"/>
    </source>
</evidence>
<keyword evidence="10" id="KW-1185">Reference proteome</keyword>
<dbReference type="InterPro" id="IPR016162">
    <property type="entry name" value="Ald_DH_N"/>
</dbReference>
<dbReference type="InterPro" id="IPR016160">
    <property type="entry name" value="Ald_DH_CS_CYS"/>
</dbReference>
<dbReference type="STRING" id="1081102.A0A162MQ00"/>
<dbReference type="CDD" id="cd07102">
    <property type="entry name" value="ALDH_EDX86601"/>
    <property type="match status" value="1"/>
</dbReference>
<dbReference type="Proteomes" id="UP000076874">
    <property type="component" value="Unassembled WGS sequence"/>
</dbReference>
<protein>
    <recommendedName>
        <fullName evidence="4">aldehyde dehydrogenase (NAD(+))</fullName>
        <ecNumber evidence="4">1.2.1.3</ecNumber>
    </recommendedName>
</protein>
<comment type="catalytic activity">
    <reaction evidence="5">
        <text>an aldehyde + NAD(+) + H2O = a carboxylate + NADH + 2 H(+)</text>
        <dbReference type="Rhea" id="RHEA:16185"/>
        <dbReference type="ChEBI" id="CHEBI:15377"/>
        <dbReference type="ChEBI" id="CHEBI:15378"/>
        <dbReference type="ChEBI" id="CHEBI:17478"/>
        <dbReference type="ChEBI" id="CHEBI:29067"/>
        <dbReference type="ChEBI" id="CHEBI:57540"/>
        <dbReference type="ChEBI" id="CHEBI:57945"/>
        <dbReference type="EC" id="1.2.1.3"/>
    </reaction>
</comment>
<evidence type="ECO:0000313" key="9">
    <source>
        <dbReference type="EMBL" id="OAA68289.1"/>
    </source>
</evidence>
<dbReference type="Pfam" id="PF00171">
    <property type="entry name" value="Aldedh"/>
    <property type="match status" value="1"/>
</dbReference>
<feature type="active site" evidence="6">
    <location>
        <position position="233"/>
    </location>
</feature>
<dbReference type="GO" id="GO:0004029">
    <property type="term" value="F:aldehyde dehydrogenase (NAD+) activity"/>
    <property type="evidence" value="ECO:0007669"/>
    <property type="project" value="UniProtKB-EC"/>
</dbReference>
<dbReference type="OrthoDB" id="310895at2759"/>
<evidence type="ECO:0000256" key="3">
    <source>
        <dbReference type="ARBA" id="ARBA00023002"/>
    </source>
</evidence>
<dbReference type="InterPro" id="IPR029510">
    <property type="entry name" value="Ald_DH_CS_GLU"/>
</dbReference>
<dbReference type="PROSITE" id="PS00687">
    <property type="entry name" value="ALDEHYDE_DEHYDR_GLU"/>
    <property type="match status" value="1"/>
</dbReference>
<dbReference type="InterPro" id="IPR015590">
    <property type="entry name" value="Aldehyde_DH_dom"/>
</dbReference>
<evidence type="ECO:0000256" key="4">
    <source>
        <dbReference type="ARBA" id="ARBA00024226"/>
    </source>
</evidence>
<keyword evidence="2" id="KW-0521">NADP</keyword>
<dbReference type="PROSITE" id="PS00070">
    <property type="entry name" value="ALDEHYDE_DEHYDR_CYS"/>
    <property type="match status" value="1"/>
</dbReference>
<feature type="domain" description="Aldehyde dehydrogenase" evidence="8">
    <location>
        <begin position="6"/>
        <end position="461"/>
    </location>
</feature>
<evidence type="ECO:0000256" key="7">
    <source>
        <dbReference type="RuleBase" id="RU003345"/>
    </source>
</evidence>
<dbReference type="InterPro" id="IPR016161">
    <property type="entry name" value="Ald_DH/histidinol_DH"/>
</dbReference>
<dbReference type="PANTHER" id="PTHR11699">
    <property type="entry name" value="ALDEHYDE DEHYDROGENASE-RELATED"/>
    <property type="match status" value="1"/>
</dbReference>
<comment type="similarity">
    <text evidence="1 7">Belongs to the aldehyde dehydrogenase family.</text>
</comment>
<dbReference type="SUPFAM" id="SSF53720">
    <property type="entry name" value="ALDH-like"/>
    <property type="match status" value="1"/>
</dbReference>